<comment type="caution">
    <text evidence="8">The sequence shown here is derived from an EMBL/GenBank/DDBJ whole genome shotgun (WGS) entry which is preliminary data.</text>
</comment>
<dbReference type="PANTHER" id="PTHR13054">
    <property type="entry name" value="DIGEORGE SYNDROME CRITICAL REGION 6 DGCR6 FAMILY MEMBER"/>
    <property type="match status" value="1"/>
</dbReference>
<comment type="similarity">
    <text evidence="2 7">Belongs to the clathrin light chain family.</text>
</comment>
<comment type="similarity">
    <text evidence="3">Belongs to the gonadal family.</text>
</comment>
<dbReference type="InterPro" id="IPR010849">
    <property type="entry name" value="Gonadal"/>
</dbReference>
<dbReference type="GO" id="GO:0030130">
    <property type="term" value="C:clathrin coat of trans-Golgi network vesicle"/>
    <property type="evidence" value="ECO:0007669"/>
    <property type="project" value="InterPro"/>
</dbReference>
<evidence type="ECO:0000256" key="3">
    <source>
        <dbReference type="ARBA" id="ARBA00005939"/>
    </source>
</evidence>
<dbReference type="Pfam" id="PF01086">
    <property type="entry name" value="Clathrin_lg_ch"/>
    <property type="match status" value="1"/>
</dbReference>
<protein>
    <recommendedName>
        <fullName evidence="7">Clathrin light chain</fullName>
    </recommendedName>
</protein>
<evidence type="ECO:0000313" key="8">
    <source>
        <dbReference type="EMBL" id="KAK4468937.1"/>
    </source>
</evidence>
<keyword evidence="5 7" id="KW-0168">Coated pit</keyword>
<dbReference type="GO" id="GO:0016192">
    <property type="term" value="P:vesicle-mediated transport"/>
    <property type="evidence" value="ECO:0007669"/>
    <property type="project" value="InterPro"/>
</dbReference>
<dbReference type="Proteomes" id="UP001292079">
    <property type="component" value="Unassembled WGS sequence"/>
</dbReference>
<dbReference type="Pfam" id="PF07324">
    <property type="entry name" value="DGCR6"/>
    <property type="match status" value="1"/>
</dbReference>
<accession>A0AAE1Z8U0</accession>
<dbReference type="GO" id="GO:0006886">
    <property type="term" value="P:intracellular protein transport"/>
    <property type="evidence" value="ECO:0007669"/>
    <property type="project" value="InterPro"/>
</dbReference>
<comment type="function">
    <text evidence="7">Clathrin is the major protein of the polyhedral coat of coated pits and vesicles.</text>
</comment>
<evidence type="ECO:0000256" key="4">
    <source>
        <dbReference type="ARBA" id="ARBA00023136"/>
    </source>
</evidence>
<dbReference type="GO" id="GO:0005198">
    <property type="term" value="F:structural molecule activity"/>
    <property type="evidence" value="ECO:0007669"/>
    <property type="project" value="InterPro"/>
</dbReference>
<gene>
    <name evidence="8" type="ORF">MN116_007602</name>
</gene>
<name>A0AAE1Z8U0_SCHME</name>
<keyword evidence="4 7" id="KW-0472">Membrane</keyword>
<reference evidence="8" key="1">
    <citation type="submission" date="2022-04" db="EMBL/GenBank/DDBJ databases">
        <authorList>
            <person name="Xu L."/>
            <person name="Lv Z."/>
        </authorList>
    </citation>
    <scope>NUCLEOTIDE SEQUENCE</scope>
    <source>
        <strain evidence="8">LV_2022a</strain>
    </source>
</reference>
<organism evidence="8 9">
    <name type="scientific">Schistosoma mekongi</name>
    <name type="common">Parasitic worm</name>
    <dbReference type="NCBI Taxonomy" id="38744"/>
    <lineage>
        <taxon>Eukaryota</taxon>
        <taxon>Metazoa</taxon>
        <taxon>Spiralia</taxon>
        <taxon>Lophotrochozoa</taxon>
        <taxon>Platyhelminthes</taxon>
        <taxon>Trematoda</taxon>
        <taxon>Digenea</taxon>
        <taxon>Strigeidida</taxon>
        <taxon>Schistosomatoidea</taxon>
        <taxon>Schistosomatidae</taxon>
        <taxon>Schistosoma</taxon>
    </lineage>
</organism>
<evidence type="ECO:0000256" key="2">
    <source>
        <dbReference type="ARBA" id="ARBA00005263"/>
    </source>
</evidence>
<dbReference type="EMBL" id="JALJAT010000006">
    <property type="protein sequence ID" value="KAK4468937.1"/>
    <property type="molecule type" value="Genomic_DNA"/>
</dbReference>
<evidence type="ECO:0000313" key="9">
    <source>
        <dbReference type="Proteomes" id="UP001292079"/>
    </source>
</evidence>
<dbReference type="GO" id="GO:0030132">
    <property type="term" value="C:clathrin coat of coated pit"/>
    <property type="evidence" value="ECO:0007669"/>
    <property type="project" value="InterPro"/>
</dbReference>
<evidence type="ECO:0000256" key="6">
    <source>
        <dbReference type="ARBA" id="ARBA00023329"/>
    </source>
</evidence>
<comment type="subcellular location">
    <subcellularLocation>
        <location evidence="1 7">Cytoplasmic vesicle membrane</location>
        <topology evidence="1 7">Peripheral membrane protein</topology>
        <orientation evidence="1 7">Cytoplasmic side</orientation>
    </subcellularLocation>
    <subcellularLocation>
        <location evidence="7">Membrane</location>
        <location evidence="7">Coated pit</location>
        <topology evidence="7">Peripheral membrane protein</topology>
        <orientation evidence="7">Cytoplasmic side</orientation>
    </subcellularLocation>
    <text evidence="7">Cytoplasmic face of coated pits and vesicles.</text>
</comment>
<dbReference type="AlphaFoldDB" id="A0AAE1Z8U0"/>
<reference evidence="8" key="2">
    <citation type="journal article" date="2023" name="Infect Dis Poverty">
        <title>Chromosome-scale genome of the human blood fluke Schistosoma mekongi and its implications for public health.</title>
        <authorList>
            <person name="Zhou M."/>
            <person name="Xu L."/>
            <person name="Xu D."/>
            <person name="Chen W."/>
            <person name="Khan J."/>
            <person name="Hu Y."/>
            <person name="Huang H."/>
            <person name="Wei H."/>
            <person name="Zhang Y."/>
            <person name="Chusongsang P."/>
            <person name="Tanasarnprasert K."/>
            <person name="Hu X."/>
            <person name="Limpanont Y."/>
            <person name="Lv Z."/>
        </authorList>
    </citation>
    <scope>NUCLEOTIDE SEQUENCE</scope>
    <source>
        <strain evidence="8">LV_2022a</strain>
    </source>
</reference>
<keyword evidence="9" id="KW-1185">Reference proteome</keyword>
<evidence type="ECO:0000256" key="1">
    <source>
        <dbReference type="ARBA" id="ARBA00004180"/>
    </source>
</evidence>
<evidence type="ECO:0000256" key="5">
    <source>
        <dbReference type="ARBA" id="ARBA00023176"/>
    </source>
</evidence>
<keyword evidence="6 7" id="KW-0968">Cytoplasmic vesicle</keyword>
<dbReference type="InterPro" id="IPR000996">
    <property type="entry name" value="Clathrin_L-chain"/>
</dbReference>
<evidence type="ECO:0000256" key="7">
    <source>
        <dbReference type="RuleBase" id="RU363137"/>
    </source>
</evidence>
<dbReference type="PANTHER" id="PTHR13054:SF2">
    <property type="entry name" value="PROTEIN DGCR6"/>
    <property type="match status" value="1"/>
</dbReference>
<proteinExistence type="inferred from homology"/>
<sequence length="403" mass="46710">MSDFDPVSDFLAREQEALGDLGDDFKLDEETVDTETRSFEPVSDASYVFLNGQSGMNGSHVGNNLIKPDCTVSDSDHDFNRVESNSNLNTSESWREEFNKRIKTKDAEEEKKCIELMETGKKELNNWYKNYHQQLETRSRELREKKSDFNGQLMNGDNKPSVKDSAVWESICNLCDFQPPTYYPTDFSNLQQSPTISSIEEDHVDKEYFQQKVYYYLNELRCFVHQAPIDIQTGISEDMIAQLAHILAEGKIFPTVSELVNSQRIEEQILHKQLVDLRSEQSACRSTLRRKHREEISMNSSRPHHLPVLHKEHEQEMQRLTKNQSDALRNLSFRILDSLDGRVVEQQLTLERLGVPAFLRTTNPQIIRIQMRILDWIVRLSRRSLPSSSNLLSLETISSPWPP</sequence>